<keyword evidence="4 9" id="KW-0547">Nucleotide-binding</keyword>
<accession>A0A926N907</accession>
<evidence type="ECO:0000256" key="9">
    <source>
        <dbReference type="RuleBase" id="RU369116"/>
    </source>
</evidence>
<comment type="catalytic activity">
    <reaction evidence="9">
        <text>a quaternary ammonium(out) + ATP + H2O = a quaternary ammonium(in) + ADP + phosphate + H(+)</text>
        <dbReference type="Rhea" id="RHEA:11036"/>
        <dbReference type="ChEBI" id="CHEBI:15377"/>
        <dbReference type="ChEBI" id="CHEBI:15378"/>
        <dbReference type="ChEBI" id="CHEBI:30616"/>
        <dbReference type="ChEBI" id="CHEBI:35267"/>
        <dbReference type="ChEBI" id="CHEBI:43474"/>
        <dbReference type="ChEBI" id="CHEBI:456216"/>
    </reaction>
</comment>
<dbReference type="GO" id="GO:0031460">
    <property type="term" value="P:glycine betaine transport"/>
    <property type="evidence" value="ECO:0007669"/>
    <property type="project" value="InterPro"/>
</dbReference>
<name>A0A926N907_9BACI</name>
<dbReference type="PANTHER" id="PTHR43117">
    <property type="entry name" value="OSMOPROTECTANT IMPORT ATP-BINDING PROTEIN OSMV"/>
    <property type="match status" value="1"/>
</dbReference>
<keyword evidence="9" id="KW-0997">Cell inner membrane</keyword>
<dbReference type="GO" id="GO:0016887">
    <property type="term" value="F:ATP hydrolysis activity"/>
    <property type="evidence" value="ECO:0007669"/>
    <property type="project" value="UniProtKB-UniRule"/>
</dbReference>
<dbReference type="Gene3D" id="3.40.50.300">
    <property type="entry name" value="P-loop containing nucleotide triphosphate hydrolases"/>
    <property type="match status" value="1"/>
</dbReference>
<evidence type="ECO:0000256" key="6">
    <source>
        <dbReference type="ARBA" id="ARBA00022970"/>
    </source>
</evidence>
<dbReference type="AlphaFoldDB" id="A0A926N907"/>
<dbReference type="PROSITE" id="PS50893">
    <property type="entry name" value="ABC_TRANSPORTER_2"/>
    <property type="match status" value="1"/>
</dbReference>
<evidence type="ECO:0000313" key="12">
    <source>
        <dbReference type="EMBL" id="MBD1378929.1"/>
    </source>
</evidence>
<keyword evidence="13" id="KW-1185">Reference proteome</keyword>
<protein>
    <recommendedName>
        <fullName evidence="9">Quaternary amine transport ATP-binding protein</fullName>
        <ecNumber evidence="9">7.6.2.9</ecNumber>
    </recommendedName>
</protein>
<dbReference type="GO" id="GO:0015418">
    <property type="term" value="F:ABC-type quaternary ammonium compound transporting activity"/>
    <property type="evidence" value="ECO:0007669"/>
    <property type="project" value="UniProtKB-EC"/>
</dbReference>
<dbReference type="InterPro" id="IPR017871">
    <property type="entry name" value="ABC_transporter-like_CS"/>
</dbReference>
<dbReference type="EMBL" id="JACXAI010000002">
    <property type="protein sequence ID" value="MBD1378929.1"/>
    <property type="molecule type" value="Genomic_DNA"/>
</dbReference>
<dbReference type="SUPFAM" id="SSF54631">
    <property type="entry name" value="CBS-domain pair"/>
    <property type="match status" value="1"/>
</dbReference>
<dbReference type="GO" id="GO:0006865">
    <property type="term" value="P:amino acid transport"/>
    <property type="evidence" value="ECO:0007669"/>
    <property type="project" value="UniProtKB-UniRule"/>
</dbReference>
<dbReference type="EC" id="7.6.2.9" evidence="9"/>
<keyword evidence="9" id="KW-0472">Membrane</keyword>
<feature type="domain" description="CBS" evidence="11">
    <location>
        <begin position="266"/>
        <end position="322"/>
    </location>
</feature>
<evidence type="ECO:0000256" key="4">
    <source>
        <dbReference type="ARBA" id="ARBA00022741"/>
    </source>
</evidence>
<evidence type="ECO:0000259" key="10">
    <source>
        <dbReference type="PROSITE" id="PS50893"/>
    </source>
</evidence>
<evidence type="ECO:0000256" key="7">
    <source>
        <dbReference type="ARBA" id="ARBA00023122"/>
    </source>
</evidence>
<sequence>MIQLKNISKRYNDGFEALKNIHLELEDGKIHVIIGPSGCGKSTTMKLINRLITPSEGKVHINKEDIAQKNPVELRRKIGYVIQSIGLFPHMTIADNVAVVPKLLKWEENKIQGKVNELLNLVHLEPETYRNRYPSELSGGQQQRVGVIRALAAEPDIILMDEPFSALDPISREQLQDELINLQEELKKTIIFVTHDMDEAIKIADNIILMKDGEVIQVGSPDAILRHPANDFVKEFIGKKRLKDHASAESGISMDIEDIPTVDEVMIEKPATAYPERGLAAALKLMEQRKVDSLIVIDHQKLLLGYAPILNVLGQYRDESKTLKDVMQPFSFTVQSNSPFTVALDYMSQHNLPYVPVITEENKFLGVITRGSMVRLMADVFPTEGEVI</sequence>
<dbReference type="SMART" id="SM00382">
    <property type="entry name" value="AAA"/>
    <property type="match status" value="1"/>
</dbReference>
<dbReference type="InterPro" id="IPR003439">
    <property type="entry name" value="ABC_transporter-like_ATP-bd"/>
</dbReference>
<proteinExistence type="inferred from homology"/>
<dbReference type="PROSITE" id="PS51371">
    <property type="entry name" value="CBS"/>
    <property type="match status" value="2"/>
</dbReference>
<gene>
    <name evidence="12" type="ORF">IC621_01685</name>
</gene>
<dbReference type="RefSeq" id="WP_191155120.1">
    <property type="nucleotide sequence ID" value="NZ_JACXAI010000002.1"/>
</dbReference>
<dbReference type="GO" id="GO:0006970">
    <property type="term" value="P:response to osmotic stress"/>
    <property type="evidence" value="ECO:0007669"/>
    <property type="project" value="UniProtKB-ARBA"/>
</dbReference>
<dbReference type="PROSITE" id="PS00211">
    <property type="entry name" value="ABC_TRANSPORTER_1"/>
    <property type="match status" value="1"/>
</dbReference>
<dbReference type="NCBIfam" id="TIGR01186">
    <property type="entry name" value="proV"/>
    <property type="match status" value="1"/>
</dbReference>
<evidence type="ECO:0000256" key="1">
    <source>
        <dbReference type="ARBA" id="ARBA00005417"/>
    </source>
</evidence>
<evidence type="ECO:0000256" key="8">
    <source>
        <dbReference type="PROSITE-ProRule" id="PRU00703"/>
    </source>
</evidence>
<dbReference type="Gene3D" id="3.10.580.10">
    <property type="entry name" value="CBS-domain"/>
    <property type="match status" value="1"/>
</dbReference>
<keyword evidence="5 9" id="KW-0067">ATP-binding</keyword>
<keyword evidence="3" id="KW-0677">Repeat</keyword>
<dbReference type="InterPro" id="IPR000644">
    <property type="entry name" value="CBS_dom"/>
</dbReference>
<reference evidence="12" key="1">
    <citation type="submission" date="2020-09" db="EMBL/GenBank/DDBJ databases">
        <title>A novel bacterium of genus Bacillus, isolated from South China Sea.</title>
        <authorList>
            <person name="Huang H."/>
            <person name="Mo K."/>
            <person name="Hu Y."/>
        </authorList>
    </citation>
    <scope>NUCLEOTIDE SEQUENCE</scope>
    <source>
        <strain evidence="12">IB182487</strain>
    </source>
</reference>
<feature type="domain" description="ABC transporter" evidence="10">
    <location>
        <begin position="2"/>
        <end position="237"/>
    </location>
</feature>
<feature type="domain" description="CBS" evidence="11">
    <location>
        <begin position="327"/>
        <end position="383"/>
    </location>
</feature>
<dbReference type="Pfam" id="PF00005">
    <property type="entry name" value="ABC_tran"/>
    <property type="match status" value="1"/>
</dbReference>
<dbReference type="FunFam" id="3.40.50.300:FF:000201">
    <property type="entry name" value="Glycine betaine/L-proline ABC transporter ATP-binding protein"/>
    <property type="match status" value="1"/>
</dbReference>
<dbReference type="InterPro" id="IPR046342">
    <property type="entry name" value="CBS_dom_sf"/>
</dbReference>
<comment type="subunit">
    <text evidence="9">The complex is probably composed of two ATP-binding proteins, two transmembrane proteins and a solute-binding protein.</text>
</comment>
<dbReference type="GO" id="GO:0005886">
    <property type="term" value="C:plasma membrane"/>
    <property type="evidence" value="ECO:0007669"/>
    <property type="project" value="UniProtKB-SubCell"/>
</dbReference>
<organism evidence="12 13">
    <name type="scientific">Metabacillus arenae</name>
    <dbReference type="NCBI Taxonomy" id="2771434"/>
    <lineage>
        <taxon>Bacteria</taxon>
        <taxon>Bacillati</taxon>
        <taxon>Bacillota</taxon>
        <taxon>Bacilli</taxon>
        <taxon>Bacillales</taxon>
        <taxon>Bacillaceae</taxon>
        <taxon>Metabacillus</taxon>
    </lineage>
</organism>
<evidence type="ECO:0000313" key="13">
    <source>
        <dbReference type="Proteomes" id="UP000626844"/>
    </source>
</evidence>
<comment type="subcellular location">
    <subcellularLocation>
        <location evidence="9">Cell inner membrane</location>
        <topology evidence="9">Peripheral membrane protein</topology>
    </subcellularLocation>
</comment>
<evidence type="ECO:0000259" key="11">
    <source>
        <dbReference type="PROSITE" id="PS51371"/>
    </source>
</evidence>
<dbReference type="SMART" id="SM00116">
    <property type="entry name" value="CBS"/>
    <property type="match status" value="2"/>
</dbReference>
<evidence type="ECO:0000256" key="5">
    <source>
        <dbReference type="ARBA" id="ARBA00022840"/>
    </source>
</evidence>
<keyword evidence="7 8" id="KW-0129">CBS domain</keyword>
<keyword evidence="6" id="KW-0029">Amino-acid transport</keyword>
<evidence type="ECO:0000256" key="2">
    <source>
        <dbReference type="ARBA" id="ARBA00022448"/>
    </source>
</evidence>
<comment type="similarity">
    <text evidence="1 9">Belongs to the ABC transporter superfamily.</text>
</comment>
<dbReference type="SUPFAM" id="SSF52540">
    <property type="entry name" value="P-loop containing nucleoside triphosphate hydrolases"/>
    <property type="match status" value="1"/>
</dbReference>
<dbReference type="Pfam" id="PF00571">
    <property type="entry name" value="CBS"/>
    <property type="match status" value="2"/>
</dbReference>
<dbReference type="InterPro" id="IPR005892">
    <property type="entry name" value="Gly-betaine_transp_ATP-bd"/>
</dbReference>
<keyword evidence="9" id="KW-1003">Cell membrane</keyword>
<dbReference type="InterPro" id="IPR003593">
    <property type="entry name" value="AAA+_ATPase"/>
</dbReference>
<keyword evidence="2 9" id="KW-0813">Transport</keyword>
<comment type="caution">
    <text evidence="12">The sequence shown here is derived from an EMBL/GenBank/DDBJ whole genome shotgun (WGS) entry which is preliminary data.</text>
</comment>
<dbReference type="Proteomes" id="UP000626844">
    <property type="component" value="Unassembled WGS sequence"/>
</dbReference>
<dbReference type="CDD" id="cd03295">
    <property type="entry name" value="ABC_OpuCA_Osmoprotection"/>
    <property type="match status" value="1"/>
</dbReference>
<evidence type="ECO:0000256" key="3">
    <source>
        <dbReference type="ARBA" id="ARBA00022737"/>
    </source>
</evidence>
<dbReference type="GO" id="GO:0005524">
    <property type="term" value="F:ATP binding"/>
    <property type="evidence" value="ECO:0007669"/>
    <property type="project" value="UniProtKB-UniRule"/>
</dbReference>
<dbReference type="InterPro" id="IPR027417">
    <property type="entry name" value="P-loop_NTPase"/>
</dbReference>
<dbReference type="PANTHER" id="PTHR43117:SF3">
    <property type="entry name" value="CHOLINE TRANSPORT ATP-BINDING PROTEIN OPUBA"/>
    <property type="match status" value="1"/>
</dbReference>